<dbReference type="AlphaFoldDB" id="A0A7W5Z5Z6"/>
<dbReference type="EMBL" id="JACICC010000008">
    <property type="protein sequence ID" value="MBB3810762.1"/>
    <property type="molecule type" value="Genomic_DNA"/>
</dbReference>
<organism evidence="4 5">
    <name type="scientific">Pseudochelatococcus contaminans</name>
    <dbReference type="NCBI Taxonomy" id="1538103"/>
    <lineage>
        <taxon>Bacteria</taxon>
        <taxon>Pseudomonadati</taxon>
        <taxon>Pseudomonadota</taxon>
        <taxon>Alphaproteobacteria</taxon>
        <taxon>Hyphomicrobiales</taxon>
        <taxon>Chelatococcaceae</taxon>
        <taxon>Pseudochelatococcus</taxon>
    </lineage>
</organism>
<dbReference type="Pfam" id="PF06938">
    <property type="entry name" value="DUF1285_N"/>
    <property type="match status" value="1"/>
</dbReference>
<dbReference type="PIRSF" id="PIRSF029557">
    <property type="entry name" value="UCP029557"/>
    <property type="match status" value="1"/>
</dbReference>
<dbReference type="Gene3D" id="2.30.270.10">
    <property type="entry name" value="duf1285 protein"/>
    <property type="match status" value="1"/>
</dbReference>
<keyword evidence="5" id="KW-1185">Reference proteome</keyword>
<evidence type="ECO:0000313" key="5">
    <source>
        <dbReference type="Proteomes" id="UP000537592"/>
    </source>
</evidence>
<dbReference type="Pfam" id="PF21028">
    <property type="entry name" value="DUF1285_C"/>
    <property type="match status" value="1"/>
</dbReference>
<protein>
    <recommendedName>
        <fullName evidence="6">DUF1285 domain-containing protein</fullName>
    </recommendedName>
</protein>
<sequence length="218" mass="23139">MGTASRDTVSSPARQAEDRGPAGQAGDHGAPGSLASLMASASGAGARAGLETWNPPDCGDIDMRIADDGTWLHEGTTIGRPALVKLFASILRREGDRYVLVTPVEKVGIKVDDVPFLAVEMTHDPASGRLFFRTNVDDVVAAGADAPLRFEVDAAGGFRPYVKVRGELWARLTRALVPDLLALAQERDIDGRTVIGIASGDSFFPVAESADFYREDDA</sequence>
<feature type="region of interest" description="Disordered" evidence="1">
    <location>
        <begin position="1"/>
        <end position="35"/>
    </location>
</feature>
<dbReference type="Proteomes" id="UP000537592">
    <property type="component" value="Unassembled WGS sequence"/>
</dbReference>
<gene>
    <name evidence="4" type="ORF">FHS81_002868</name>
</gene>
<evidence type="ECO:0000259" key="3">
    <source>
        <dbReference type="Pfam" id="PF21028"/>
    </source>
</evidence>
<feature type="domain" description="DUF1285" evidence="2">
    <location>
        <begin position="50"/>
        <end position="114"/>
    </location>
</feature>
<dbReference type="InterPro" id="IPR048342">
    <property type="entry name" value="DUF1285_C"/>
</dbReference>
<reference evidence="4 5" key="1">
    <citation type="submission" date="2020-08" db="EMBL/GenBank/DDBJ databases">
        <title>Genomic Encyclopedia of Type Strains, Phase IV (KMG-IV): sequencing the most valuable type-strain genomes for metagenomic binning, comparative biology and taxonomic classification.</title>
        <authorList>
            <person name="Goeker M."/>
        </authorList>
    </citation>
    <scope>NUCLEOTIDE SEQUENCE [LARGE SCALE GENOMIC DNA]</scope>
    <source>
        <strain evidence="4 5">DSM 28760</strain>
    </source>
</reference>
<dbReference type="InterPro" id="IPR010707">
    <property type="entry name" value="DUF1285"/>
</dbReference>
<proteinExistence type="predicted"/>
<evidence type="ECO:0000313" key="4">
    <source>
        <dbReference type="EMBL" id="MBB3810762.1"/>
    </source>
</evidence>
<accession>A0A7W5Z5Z6</accession>
<comment type="caution">
    <text evidence="4">The sequence shown here is derived from an EMBL/GenBank/DDBJ whole genome shotgun (WGS) entry which is preliminary data.</text>
</comment>
<dbReference type="InterPro" id="IPR023361">
    <property type="entry name" value="DUF1285_beta_roll_sf"/>
</dbReference>
<dbReference type="Gene3D" id="3.10.540.10">
    <property type="entry name" value="duf1285 like domain"/>
    <property type="match status" value="1"/>
</dbReference>
<dbReference type="InterPro" id="IPR048341">
    <property type="entry name" value="DUF1285_N"/>
</dbReference>
<feature type="compositionally biased region" description="Polar residues" evidence="1">
    <location>
        <begin position="1"/>
        <end position="13"/>
    </location>
</feature>
<evidence type="ECO:0000259" key="2">
    <source>
        <dbReference type="Pfam" id="PF06938"/>
    </source>
</evidence>
<feature type="domain" description="DUF1285" evidence="3">
    <location>
        <begin position="115"/>
        <end position="206"/>
    </location>
</feature>
<name>A0A7W5Z5Z6_9HYPH</name>
<evidence type="ECO:0008006" key="6">
    <source>
        <dbReference type="Google" id="ProtNLM"/>
    </source>
</evidence>
<evidence type="ECO:0000256" key="1">
    <source>
        <dbReference type="SAM" id="MobiDB-lite"/>
    </source>
</evidence>